<sequence length="526" mass="56344">MTSDTSLGGGPTFDQSVSAPSSAAPAEPRGRRGRKAKKQADKGADAEVRPLIRRPGPRGYRGWGQGTPGYVETPPEWRGTTVQVCGLWPFGAGSGTPGVGVPLGRSLAGGATVCCDPISWFTRANLLLNPSEFVLGKPGLGKSTIVRRQALGLAGYGVNPVVFGDLKPDYVDLIQALDGQVISLGRGRGYLNVLDPGEVTEAAVRLPLKARQALLAEAHGRRLNAVASLVTVLRGRPPTDREESILNTALTVLNDRHDGVPVMKDLVRLLQDAPEAVRAVALDRGDIARYRDITEDLEASLVGLLGGGRLGELFAHPTTEAMHHDRPVCFDVSSIDDSEGQLQAAALLACWSYGFGAISVAQALADAGLEPQRHYFVILDELWRVLRAGRGLVDRVDALTRLNRQRGVGMAMITHTMSDLLALPAEEDRMKAKGFVERAGMVICGGLPAAEMPQLTEVVSMTESEQQIITDWSTPPSWDSELGTDSAPPGRGKFMIKVGGRPGIPVQVELTPSELRINDTNRKWTT</sequence>
<comment type="caution">
    <text evidence="2">The sequence shown here is derived from an EMBL/GenBank/DDBJ whole genome shotgun (WGS) entry which is preliminary data.</text>
</comment>
<feature type="compositionally biased region" description="Low complexity" evidence="1">
    <location>
        <begin position="18"/>
        <end position="27"/>
    </location>
</feature>
<evidence type="ECO:0000313" key="2">
    <source>
        <dbReference type="EMBL" id="OPC77547.1"/>
    </source>
</evidence>
<organism evidence="2 3">
    <name type="scientific">Embleya scabrispora</name>
    <dbReference type="NCBI Taxonomy" id="159449"/>
    <lineage>
        <taxon>Bacteria</taxon>
        <taxon>Bacillati</taxon>
        <taxon>Actinomycetota</taxon>
        <taxon>Actinomycetes</taxon>
        <taxon>Kitasatosporales</taxon>
        <taxon>Streptomycetaceae</taxon>
        <taxon>Embleya</taxon>
    </lineage>
</organism>
<dbReference type="OrthoDB" id="9804380at2"/>
<reference evidence="2 3" key="1">
    <citation type="submission" date="2017-03" db="EMBL/GenBank/DDBJ databases">
        <title>Draft genome sequence of Streptomyces scabrisporus NF3, endophyte isolated from Amphipterygium adstringens.</title>
        <authorList>
            <person name="Vazquez M."/>
            <person name="Ceapa C.D."/>
            <person name="Rodriguez Luna D."/>
            <person name="Sanchez Esquivel S."/>
        </authorList>
    </citation>
    <scope>NUCLEOTIDE SEQUENCE [LARGE SCALE GENOMIC DNA]</scope>
    <source>
        <strain evidence="2 3">NF3</strain>
    </source>
</reference>
<evidence type="ECO:0000256" key="1">
    <source>
        <dbReference type="SAM" id="MobiDB-lite"/>
    </source>
</evidence>
<dbReference type="RefSeq" id="WP_078982302.1">
    <property type="nucleotide sequence ID" value="NZ_MWQN01000004.1"/>
</dbReference>
<dbReference type="STRING" id="159449.B4N89_44475"/>
<evidence type="ECO:0000313" key="3">
    <source>
        <dbReference type="Proteomes" id="UP000190037"/>
    </source>
</evidence>
<feature type="region of interest" description="Disordered" evidence="1">
    <location>
        <begin position="1"/>
        <end position="70"/>
    </location>
</feature>
<dbReference type="Gene3D" id="3.40.50.300">
    <property type="entry name" value="P-loop containing nucleotide triphosphate hydrolases"/>
    <property type="match status" value="2"/>
</dbReference>
<dbReference type="InterPro" id="IPR051162">
    <property type="entry name" value="T4SS_component"/>
</dbReference>
<dbReference type="EMBL" id="MWQN01000004">
    <property type="protein sequence ID" value="OPC77547.1"/>
    <property type="molecule type" value="Genomic_DNA"/>
</dbReference>
<name>A0A1T3NL38_9ACTN</name>
<protein>
    <submittedName>
        <fullName evidence="2">ATP/GTP-binding protein</fullName>
    </submittedName>
</protein>
<dbReference type="eggNOG" id="COG0433">
    <property type="taxonomic scope" value="Bacteria"/>
</dbReference>
<dbReference type="Proteomes" id="UP000190037">
    <property type="component" value="Unassembled WGS sequence"/>
</dbReference>
<gene>
    <name evidence="2" type="ORF">B4N89_44475</name>
</gene>
<dbReference type="InterPro" id="IPR027417">
    <property type="entry name" value="P-loop_NTPase"/>
</dbReference>
<dbReference type="AlphaFoldDB" id="A0A1T3NL38"/>
<accession>A0A1T3NL38</accession>
<feature type="compositionally biased region" description="Basic and acidic residues" evidence="1">
    <location>
        <begin position="38"/>
        <end position="50"/>
    </location>
</feature>
<dbReference type="PANTHER" id="PTHR30121">
    <property type="entry name" value="UNCHARACTERIZED PROTEIN YJGR-RELATED"/>
    <property type="match status" value="1"/>
</dbReference>
<keyword evidence="3" id="KW-1185">Reference proteome</keyword>
<dbReference type="SUPFAM" id="SSF52540">
    <property type="entry name" value="P-loop containing nucleoside triphosphate hydrolases"/>
    <property type="match status" value="1"/>
</dbReference>
<dbReference type="PANTHER" id="PTHR30121:SF6">
    <property type="entry name" value="SLR6007 PROTEIN"/>
    <property type="match status" value="1"/>
</dbReference>
<proteinExistence type="predicted"/>